<reference evidence="1" key="1">
    <citation type="submission" date="2022-07" db="EMBL/GenBank/DDBJ databases">
        <title>Phylogenomic reconstructions and comparative analyses of Kickxellomycotina fungi.</title>
        <authorList>
            <person name="Reynolds N.K."/>
            <person name="Stajich J.E."/>
            <person name="Barry K."/>
            <person name="Grigoriev I.V."/>
            <person name="Crous P."/>
            <person name="Smith M.E."/>
        </authorList>
    </citation>
    <scope>NUCLEOTIDE SEQUENCE</scope>
    <source>
        <strain evidence="1">NRRL 5244</strain>
    </source>
</reference>
<organism evidence="1 2">
    <name type="scientific">Linderina macrospora</name>
    <dbReference type="NCBI Taxonomy" id="4868"/>
    <lineage>
        <taxon>Eukaryota</taxon>
        <taxon>Fungi</taxon>
        <taxon>Fungi incertae sedis</taxon>
        <taxon>Zoopagomycota</taxon>
        <taxon>Kickxellomycotina</taxon>
        <taxon>Kickxellomycetes</taxon>
        <taxon>Kickxellales</taxon>
        <taxon>Kickxellaceae</taxon>
        <taxon>Linderina</taxon>
    </lineage>
</organism>
<evidence type="ECO:0000313" key="2">
    <source>
        <dbReference type="Proteomes" id="UP001150603"/>
    </source>
</evidence>
<keyword evidence="1" id="KW-0548">Nucleotidyltransferase</keyword>
<keyword evidence="1" id="KW-0808">Transferase</keyword>
<proteinExistence type="predicted"/>
<comment type="caution">
    <text evidence="1">The sequence shown here is derived from an EMBL/GenBank/DDBJ whole genome shotgun (WGS) entry which is preliminary data.</text>
</comment>
<name>A0ACC1J5S1_9FUNG</name>
<dbReference type="EMBL" id="JANBPW010003087">
    <property type="protein sequence ID" value="KAJ1938688.1"/>
    <property type="molecule type" value="Genomic_DNA"/>
</dbReference>
<gene>
    <name evidence="1" type="primary">PAP1</name>
    <name evidence="1" type="ORF">FBU59_004363</name>
</gene>
<dbReference type="EC" id="2.7.7.19" evidence="1"/>
<evidence type="ECO:0000313" key="1">
    <source>
        <dbReference type="EMBL" id="KAJ1938688.1"/>
    </source>
</evidence>
<dbReference type="Proteomes" id="UP001150603">
    <property type="component" value="Unassembled WGS sequence"/>
</dbReference>
<protein>
    <submittedName>
        <fullName evidence="1">Polynucleotide adenylyltransferase</fullName>
        <ecNumber evidence="1">2.7.7.19</ecNumber>
    </submittedName>
</protein>
<sequence length="547" mass="60511">MHELLKARPEVEELTPVHDAFVPVIKMQFGGVDIDLTFASLQLPTIAEDLELLDTNLLRNLDDASIRSVNGSRVTDEILRLVPNIPNFRLALRCIKLWAKRRAVYSNAMGFFGGVAWAMPVARVCQLYPNACAGTIVARFFRIMFNWKWPSPVLLKAIEDGPLQVRVWNPKLYAQDEAHKMPIITPAYPSMCATHNVSTSTKTIIMAEFKRGTEITDRIMTKKADWDELFEKSDFFYRYRHYLQVNVTSEDEDDHHRLHGLADARIRHYIMKLEMTEQIVLAHPYIKSFDHKFVATTDDEARKIRQGILPETDANSEGKAETKTKPEAEAETEQKKLFTSAFYIGLLIKERPANSNGKQRMDLSWATQEYIKLIKVPDLWKEESMSMTVRFLRGPQLPDEVFDGQPRSRKHRSSKRRQNDGAASDGQQSASEQQSKKSKVASATVPSTSGFNAPQNGAEKKPAPTAEASKAASNEASTSSPGAPKPDTEQDGAGSTVSRSGAAGAGTSVATSQKPLTSGLATLPTIAAPVPPATKTGGIKLKLAGSS</sequence>
<accession>A0ACC1J5S1</accession>
<keyword evidence="2" id="KW-1185">Reference proteome</keyword>